<name>A0A1E4R9E3_9BACI</name>
<gene>
    <name evidence="5" type="ORF">BG258_14820</name>
</gene>
<proteinExistence type="predicted"/>
<evidence type="ECO:0000256" key="1">
    <source>
        <dbReference type="ARBA" id="ARBA00004370"/>
    </source>
</evidence>
<dbReference type="PANTHER" id="PTHR46825:SF11">
    <property type="entry name" value="PENICILLIN-BINDING PROTEIN 4"/>
    <property type="match status" value="1"/>
</dbReference>
<keyword evidence="2" id="KW-0472">Membrane</keyword>
<accession>A0A1E4R9E3</accession>
<evidence type="ECO:0000313" key="5">
    <source>
        <dbReference type="EMBL" id="ODV57086.1"/>
    </source>
</evidence>
<dbReference type="SUPFAM" id="SSF56601">
    <property type="entry name" value="beta-lactamase/transpeptidase-like"/>
    <property type="match status" value="1"/>
</dbReference>
<keyword evidence="5" id="KW-0378">Hydrolase</keyword>
<sequence>MRKAMKMKIVTCTGRKRTSIFLILMLTILAPMSTMATTAINNSDSLTFEATREVGIEKAKLLTETYGATSLQYALIDGGEIVISGHAGKNDLNGNRPLTANTMYGIGSTSKMVLTAAVMKLVDEGKVDLDLPVVNYIPDFKMKDDRYKQITPRMLLNHSSGLLGTSSLNTFLYDDNDAYAHDTLLKHLATQNLKADPGAFSVYCNDGFTLAEILIERVSGISFTAFINKYFTEPLEMNHTKTPQNLVDSLKLAGIYSPTYNGQLPPENTNIIGTGGIYSTAEDLVKFSQIFTGQVEDILSSKSVVAMEQDEYKRGMWPEEADPSFVAYGLGWDSVRLFPFSEYGIKALTKGGDTLSYHSSLVVLPEYNMAAAVVSSGGQSLIDQLLANELLLSALLEKGIIHELKPKKSHGMPIKAEMPQELSQHAGIYGGISGALMKVEINSLGELSVSTLTVPNNPVQTYSYTADGSFVNNEGTEKIKFIEEKNGHTYLWSSLYLNVPSLPQTAVSEYKAEKLEGNILTKDVATVWEKREGKKYYLMNEKFSSMLYTNSAPTVTIDTIKDVPGYLLTNKIIGANQAVNQLQIPSMAGRDTMEIEFFKKNGVEYFTVAGGLYGHEELVKPLYPGKQSVTTIQADGLAKWFSVPMNAKEKIMTVKMPSKGSFAVYDQAGNCVNYTVVSGMNEVLLPENGIVVFAGEVDSKFEISIKK</sequence>
<evidence type="ECO:0000259" key="4">
    <source>
        <dbReference type="Pfam" id="PF00144"/>
    </source>
</evidence>
<evidence type="ECO:0000313" key="6">
    <source>
        <dbReference type="Proteomes" id="UP000094784"/>
    </source>
</evidence>
<keyword evidence="3" id="KW-0732">Signal</keyword>
<evidence type="ECO:0000256" key="2">
    <source>
        <dbReference type="ARBA" id="ARBA00023136"/>
    </source>
</evidence>
<dbReference type="InterPro" id="IPR001466">
    <property type="entry name" value="Beta-lactam-related"/>
</dbReference>
<feature type="domain" description="Beta-lactamase-related" evidence="4">
    <location>
        <begin position="64"/>
        <end position="390"/>
    </location>
</feature>
<feature type="signal peptide" evidence="3">
    <location>
        <begin position="1"/>
        <end position="36"/>
    </location>
</feature>
<dbReference type="InterPro" id="IPR050491">
    <property type="entry name" value="AmpC-like"/>
</dbReference>
<dbReference type="Pfam" id="PF00144">
    <property type="entry name" value="Beta-lactamase"/>
    <property type="match status" value="1"/>
</dbReference>
<dbReference type="AlphaFoldDB" id="A0A1E4R9E3"/>
<dbReference type="Gene3D" id="3.40.710.10">
    <property type="entry name" value="DD-peptidase/beta-lactamase superfamily"/>
    <property type="match status" value="1"/>
</dbReference>
<reference evidence="5 6" key="1">
    <citation type="submission" date="2016-09" db="EMBL/GenBank/DDBJ databases">
        <title>Draft genome sequence of the soil isolate, Lysinibacillus fusiformis M5, a potential hypoxanthine producer.</title>
        <authorList>
            <person name="Gallegos-Monterrosa R."/>
            <person name="Maroti G."/>
            <person name="Balint B."/>
            <person name="Kovacs A.T."/>
        </authorList>
    </citation>
    <scope>NUCLEOTIDE SEQUENCE [LARGE SCALE GENOMIC DNA]</scope>
    <source>
        <strain evidence="5 6">M5</strain>
    </source>
</reference>
<organism evidence="5 6">
    <name type="scientific">Lysinibacillus fusiformis</name>
    <dbReference type="NCBI Taxonomy" id="28031"/>
    <lineage>
        <taxon>Bacteria</taxon>
        <taxon>Bacillati</taxon>
        <taxon>Bacillota</taxon>
        <taxon>Bacilli</taxon>
        <taxon>Bacillales</taxon>
        <taxon>Bacillaceae</taxon>
        <taxon>Lysinibacillus</taxon>
    </lineage>
</organism>
<evidence type="ECO:0000256" key="3">
    <source>
        <dbReference type="SAM" id="SignalP"/>
    </source>
</evidence>
<dbReference type="GO" id="GO:0016020">
    <property type="term" value="C:membrane"/>
    <property type="evidence" value="ECO:0007669"/>
    <property type="project" value="UniProtKB-SubCell"/>
</dbReference>
<dbReference type="GO" id="GO:0016787">
    <property type="term" value="F:hydrolase activity"/>
    <property type="evidence" value="ECO:0007669"/>
    <property type="project" value="UniProtKB-KW"/>
</dbReference>
<dbReference type="EMBL" id="MECQ01000001">
    <property type="protein sequence ID" value="ODV57086.1"/>
    <property type="molecule type" value="Genomic_DNA"/>
</dbReference>
<dbReference type="InterPro" id="IPR012338">
    <property type="entry name" value="Beta-lactam/transpept-like"/>
</dbReference>
<protein>
    <submittedName>
        <fullName evidence="5">Serine hydrolase</fullName>
    </submittedName>
</protein>
<dbReference type="OrthoDB" id="9797709at2"/>
<dbReference type="Proteomes" id="UP000094784">
    <property type="component" value="Unassembled WGS sequence"/>
</dbReference>
<comment type="caution">
    <text evidence="5">The sequence shown here is derived from an EMBL/GenBank/DDBJ whole genome shotgun (WGS) entry which is preliminary data.</text>
</comment>
<dbReference type="RefSeq" id="WP_069482016.1">
    <property type="nucleotide sequence ID" value="NZ_KV766182.1"/>
</dbReference>
<feature type="chain" id="PRO_5038369726" evidence="3">
    <location>
        <begin position="37"/>
        <end position="707"/>
    </location>
</feature>
<dbReference type="PANTHER" id="PTHR46825">
    <property type="entry name" value="D-ALANYL-D-ALANINE-CARBOXYPEPTIDASE/ENDOPEPTIDASE AMPH"/>
    <property type="match status" value="1"/>
</dbReference>
<comment type="subcellular location">
    <subcellularLocation>
        <location evidence="1">Membrane</location>
    </subcellularLocation>
</comment>